<evidence type="ECO:0000313" key="10">
    <source>
        <dbReference type="Proteomes" id="UP000002762"/>
    </source>
</evidence>
<dbReference type="GO" id="GO:0006355">
    <property type="term" value="P:regulation of DNA-templated transcription"/>
    <property type="evidence" value="ECO:0007669"/>
    <property type="project" value="InterPro"/>
</dbReference>
<dbReference type="GO" id="GO:0008270">
    <property type="term" value="F:zinc ion binding"/>
    <property type="evidence" value="ECO:0007669"/>
    <property type="project" value="UniProtKB-KW"/>
</dbReference>
<protein>
    <submittedName>
        <fullName evidence="9">GATA zinc finger protein</fullName>
    </submittedName>
</protein>
<dbReference type="AlphaFoldDB" id="J5JC48"/>
<dbReference type="PANTHER" id="PTHR47172">
    <property type="entry name" value="OS01G0976800 PROTEIN"/>
    <property type="match status" value="1"/>
</dbReference>
<evidence type="ECO:0000256" key="1">
    <source>
        <dbReference type="ARBA" id="ARBA00022723"/>
    </source>
</evidence>
<dbReference type="InterPro" id="IPR013088">
    <property type="entry name" value="Znf_NHR/GATA"/>
</dbReference>
<dbReference type="EMBL" id="JH725207">
    <property type="protein sequence ID" value="EJP61481.1"/>
    <property type="molecule type" value="Genomic_DNA"/>
</dbReference>
<dbReference type="Proteomes" id="UP000002762">
    <property type="component" value="Unassembled WGS sequence"/>
</dbReference>
<dbReference type="Gene3D" id="3.30.50.10">
    <property type="entry name" value="Erythroid Transcription Factor GATA-1, subunit A"/>
    <property type="match status" value="1"/>
</dbReference>
<evidence type="ECO:0000256" key="5">
    <source>
        <dbReference type="ARBA" id="ARBA00023163"/>
    </source>
</evidence>
<feature type="region of interest" description="Disordered" evidence="7">
    <location>
        <begin position="92"/>
        <end position="113"/>
    </location>
</feature>
<dbReference type="RefSeq" id="XP_008602879.1">
    <property type="nucleotide sequence ID" value="XM_008604657.1"/>
</dbReference>
<dbReference type="GO" id="GO:0043565">
    <property type="term" value="F:sequence-specific DNA binding"/>
    <property type="evidence" value="ECO:0007669"/>
    <property type="project" value="InterPro"/>
</dbReference>
<evidence type="ECO:0000259" key="8">
    <source>
        <dbReference type="PROSITE" id="PS50114"/>
    </source>
</evidence>
<dbReference type="GeneID" id="19892572"/>
<dbReference type="Pfam" id="PF00320">
    <property type="entry name" value="GATA"/>
    <property type="match status" value="1"/>
</dbReference>
<evidence type="ECO:0000313" key="9">
    <source>
        <dbReference type="EMBL" id="EJP61481.1"/>
    </source>
</evidence>
<keyword evidence="2 6" id="KW-0863">Zinc-finger</keyword>
<evidence type="ECO:0000256" key="3">
    <source>
        <dbReference type="ARBA" id="ARBA00022833"/>
    </source>
</evidence>
<evidence type="ECO:0000256" key="4">
    <source>
        <dbReference type="ARBA" id="ARBA00023015"/>
    </source>
</evidence>
<sequence length="310" mass="34544">MAAASMLISSSNYLAAYGSPVSAVVSSAEPYRAAYNNPKSLLRQTLPSISEVISGTRLGSKRPLLTGRPELSCCTSPVRVRKRILPSKFKEPAAYGPVSGGHRQPPAPTPQPDQASYMLAGHMPLPGHPTTSYHEQPNTFQSQTHSNFTLDNPRFRDVATSPRSYVSWTYQEFFSRIRYSPSTTVHFAKAYGRVDQQQHLPCESEVNEMLANLDLIKRDIEQVCIFIQSTKRPVDGNHDVNMHNNGWESAPRNVVKKRRVRVGPSRCHSCNITQAPEWRRGPEGAGTLCNACGLHYAKLERNRLRAENSN</sequence>
<dbReference type="InParanoid" id="J5JC48"/>
<dbReference type="PROSITE" id="PS50114">
    <property type="entry name" value="GATA_ZN_FINGER_2"/>
    <property type="match status" value="1"/>
</dbReference>
<accession>J5JC48</accession>
<dbReference type="PANTHER" id="PTHR47172:SF24">
    <property type="entry name" value="GATA ZINC FINGER DOMAIN-CONTAINING PROTEIN 14-RELATED"/>
    <property type="match status" value="1"/>
</dbReference>
<dbReference type="SUPFAM" id="SSF57716">
    <property type="entry name" value="Glucocorticoid receptor-like (DNA-binding domain)"/>
    <property type="match status" value="1"/>
</dbReference>
<reference evidence="9 10" key="1">
    <citation type="journal article" date="2012" name="Sci. Rep.">
        <title>Genomic perspectives on the evolution of fungal entomopathogenicity in Beauveria bassiana.</title>
        <authorList>
            <person name="Xiao G."/>
            <person name="Ying S.H."/>
            <person name="Zheng P."/>
            <person name="Wang Z.L."/>
            <person name="Zhang S."/>
            <person name="Xie X.Q."/>
            <person name="Shang Y."/>
            <person name="St Leger R.J."/>
            <person name="Zhao G.P."/>
            <person name="Wang C."/>
            <person name="Feng M.G."/>
        </authorList>
    </citation>
    <scope>NUCLEOTIDE SEQUENCE [LARGE SCALE GENOMIC DNA]</scope>
    <source>
        <strain evidence="9 10">ARSEF 2860</strain>
    </source>
</reference>
<name>J5JC48_BEAB2</name>
<keyword evidence="4" id="KW-0805">Transcription regulation</keyword>
<keyword evidence="1" id="KW-0479">Metal-binding</keyword>
<dbReference type="HOGENOM" id="CLU_029475_0_0_1"/>
<dbReference type="CDD" id="cd00202">
    <property type="entry name" value="ZnF_GATA"/>
    <property type="match status" value="1"/>
</dbReference>
<feature type="domain" description="GATA-type" evidence="8">
    <location>
        <begin position="261"/>
        <end position="303"/>
    </location>
</feature>
<evidence type="ECO:0000256" key="7">
    <source>
        <dbReference type="SAM" id="MobiDB-lite"/>
    </source>
</evidence>
<evidence type="ECO:0000256" key="6">
    <source>
        <dbReference type="PROSITE-ProRule" id="PRU00094"/>
    </source>
</evidence>
<dbReference type="SMART" id="SM00401">
    <property type="entry name" value="ZnF_GATA"/>
    <property type="match status" value="1"/>
</dbReference>
<keyword evidence="5" id="KW-0804">Transcription</keyword>
<keyword evidence="3" id="KW-0862">Zinc</keyword>
<keyword evidence="10" id="KW-1185">Reference proteome</keyword>
<proteinExistence type="predicted"/>
<evidence type="ECO:0000256" key="2">
    <source>
        <dbReference type="ARBA" id="ARBA00022771"/>
    </source>
</evidence>
<dbReference type="STRING" id="655819.J5JC48"/>
<dbReference type="InterPro" id="IPR000679">
    <property type="entry name" value="Znf_GATA"/>
</dbReference>
<organism evidence="9 10">
    <name type="scientific">Beauveria bassiana (strain ARSEF 2860)</name>
    <name type="common">White muscardine disease fungus</name>
    <name type="synonym">Tritirachium shiotae</name>
    <dbReference type="NCBI Taxonomy" id="655819"/>
    <lineage>
        <taxon>Eukaryota</taxon>
        <taxon>Fungi</taxon>
        <taxon>Dikarya</taxon>
        <taxon>Ascomycota</taxon>
        <taxon>Pezizomycotina</taxon>
        <taxon>Sordariomycetes</taxon>
        <taxon>Hypocreomycetidae</taxon>
        <taxon>Hypocreales</taxon>
        <taxon>Cordycipitaceae</taxon>
        <taxon>Beauveria</taxon>
    </lineage>
</organism>
<gene>
    <name evidence="9" type="ORF">BBA_09560</name>
</gene>